<evidence type="ECO:0000256" key="6">
    <source>
        <dbReference type="SAM" id="Phobius"/>
    </source>
</evidence>
<protein>
    <submittedName>
        <fullName evidence="7">Amino acid transporter</fullName>
    </submittedName>
</protein>
<dbReference type="STRING" id="1637975.AN957_16780"/>
<sequence length="209" mass="22901">MSIFIGYIFLGLSLAAPIGPVNAAQLDKGIKSGFFHAWLVGLGAMIADIIYMLAVFLGIVHFLEIPFMKAFLWSFGFFVLVYTGIESLISAGKIVSSTRNNEESAIKSFFSGFFMSISNPLTILFWLGIYGSVLAETATKYNQTQVAIYSLAIIIGLLLWDITMAGVSSSFRRFLSMKVLTAISMLSGLSLIGFGFYFGYQALILIFPI</sequence>
<feature type="transmembrane region" description="Helical" evidence="6">
    <location>
        <begin position="179"/>
        <end position="207"/>
    </location>
</feature>
<reference evidence="7 8" key="1">
    <citation type="submission" date="2015-09" db="EMBL/GenBank/DDBJ databases">
        <title>Genome sequencing project for genomic taxonomy and phylogenomics of Bacillus-like bacteria.</title>
        <authorList>
            <person name="Liu B."/>
            <person name="Wang J."/>
            <person name="Zhu Y."/>
            <person name="Liu G."/>
            <person name="Chen Q."/>
            <person name="Chen Z."/>
            <person name="Lan J."/>
            <person name="Che J."/>
            <person name="Ge C."/>
            <person name="Shi H."/>
            <person name="Pan Z."/>
            <person name="Liu X."/>
        </authorList>
    </citation>
    <scope>NUCLEOTIDE SEQUENCE [LARGE SCALE GENOMIC DNA]</scope>
    <source>
        <strain evidence="7 8">FJAT-18043</strain>
    </source>
</reference>
<evidence type="ECO:0000256" key="2">
    <source>
        <dbReference type="ARBA" id="ARBA00022475"/>
    </source>
</evidence>
<dbReference type="PANTHER" id="PTHR30086:SF6">
    <property type="entry name" value="AMINO ACID EFFLUX PROTEIN YCGF-RELATED"/>
    <property type="match status" value="1"/>
</dbReference>
<dbReference type="RefSeq" id="WP_053476591.1">
    <property type="nucleotide sequence ID" value="NZ_CP041305.1"/>
</dbReference>
<evidence type="ECO:0000256" key="3">
    <source>
        <dbReference type="ARBA" id="ARBA00022692"/>
    </source>
</evidence>
<feature type="transmembrane region" description="Helical" evidence="6">
    <location>
        <begin position="109"/>
        <end position="134"/>
    </location>
</feature>
<gene>
    <name evidence="7" type="ORF">AN957_16780</name>
</gene>
<dbReference type="Proteomes" id="UP000050996">
    <property type="component" value="Unassembled WGS sequence"/>
</dbReference>
<comment type="subcellular location">
    <subcellularLocation>
        <location evidence="1">Cell membrane</location>
        <topology evidence="1">Multi-pass membrane protein</topology>
    </subcellularLocation>
</comment>
<keyword evidence="2" id="KW-1003">Cell membrane</keyword>
<evidence type="ECO:0000256" key="4">
    <source>
        <dbReference type="ARBA" id="ARBA00022989"/>
    </source>
</evidence>
<dbReference type="InterPro" id="IPR001123">
    <property type="entry name" value="LeuE-type"/>
</dbReference>
<feature type="transmembrane region" description="Helical" evidence="6">
    <location>
        <begin position="39"/>
        <end position="63"/>
    </location>
</feature>
<feature type="transmembrane region" description="Helical" evidence="6">
    <location>
        <begin position="146"/>
        <end position="167"/>
    </location>
</feature>
<name>A0A0Q3QQR0_9BACI</name>
<dbReference type="PATRIC" id="fig|1637975.4.peg.3275"/>
<organism evidence="7 8">
    <name type="scientific">Cytobacillus solani</name>
    <dbReference type="NCBI Taxonomy" id="1637975"/>
    <lineage>
        <taxon>Bacteria</taxon>
        <taxon>Bacillati</taxon>
        <taxon>Bacillota</taxon>
        <taxon>Bacilli</taxon>
        <taxon>Bacillales</taxon>
        <taxon>Bacillaceae</taxon>
        <taxon>Cytobacillus</taxon>
    </lineage>
</organism>
<comment type="caution">
    <text evidence="7">The sequence shown here is derived from an EMBL/GenBank/DDBJ whole genome shotgun (WGS) entry which is preliminary data.</text>
</comment>
<feature type="transmembrane region" description="Helical" evidence="6">
    <location>
        <begin position="70"/>
        <end position="89"/>
    </location>
</feature>
<keyword evidence="5 6" id="KW-0472">Membrane</keyword>
<keyword evidence="8" id="KW-1185">Reference proteome</keyword>
<keyword evidence="3 6" id="KW-0812">Transmembrane</keyword>
<evidence type="ECO:0000313" key="7">
    <source>
        <dbReference type="EMBL" id="KQL20054.1"/>
    </source>
</evidence>
<evidence type="ECO:0000256" key="1">
    <source>
        <dbReference type="ARBA" id="ARBA00004651"/>
    </source>
</evidence>
<dbReference type="PANTHER" id="PTHR30086">
    <property type="entry name" value="ARGININE EXPORTER PROTEIN ARGO"/>
    <property type="match status" value="1"/>
</dbReference>
<accession>A0A0Q3QQR0</accession>
<dbReference type="AlphaFoldDB" id="A0A0Q3QQR0"/>
<dbReference type="EMBL" id="LJIX01000006">
    <property type="protein sequence ID" value="KQL20054.1"/>
    <property type="molecule type" value="Genomic_DNA"/>
</dbReference>
<dbReference type="GO" id="GO:0005886">
    <property type="term" value="C:plasma membrane"/>
    <property type="evidence" value="ECO:0007669"/>
    <property type="project" value="UniProtKB-SubCell"/>
</dbReference>
<keyword evidence="4 6" id="KW-1133">Transmembrane helix</keyword>
<evidence type="ECO:0000256" key="5">
    <source>
        <dbReference type="ARBA" id="ARBA00023136"/>
    </source>
</evidence>
<evidence type="ECO:0000313" key="8">
    <source>
        <dbReference type="Proteomes" id="UP000050996"/>
    </source>
</evidence>
<dbReference type="Pfam" id="PF01810">
    <property type="entry name" value="LysE"/>
    <property type="match status" value="1"/>
</dbReference>
<dbReference type="GO" id="GO:0015171">
    <property type="term" value="F:amino acid transmembrane transporter activity"/>
    <property type="evidence" value="ECO:0007669"/>
    <property type="project" value="TreeGrafter"/>
</dbReference>
<proteinExistence type="predicted"/>